<dbReference type="EMBL" id="FMYE01000009">
    <property type="protein sequence ID" value="SDB76522.1"/>
    <property type="molecule type" value="Genomic_DNA"/>
</dbReference>
<dbReference type="Proteomes" id="UP000183670">
    <property type="component" value="Unassembled WGS sequence"/>
</dbReference>
<dbReference type="EMBL" id="JAQNWR010000001">
    <property type="protein sequence ID" value="MDC2406375.1"/>
    <property type="molecule type" value="Genomic_DNA"/>
</dbReference>
<dbReference type="STRING" id="28116.Bovatus_04653"/>
<evidence type="ECO:0000313" key="6">
    <source>
        <dbReference type="Proteomes" id="UP001219389"/>
    </source>
</evidence>
<dbReference type="Proteomes" id="UP001215078">
    <property type="component" value="Unassembled WGS sequence"/>
</dbReference>
<dbReference type="AlphaFoldDB" id="A0A139L6T8"/>
<dbReference type="PATRIC" id="fig|28116.10.peg.2601"/>
<evidence type="ECO:0000313" key="1">
    <source>
        <dbReference type="EMBL" id="MDC2406375.1"/>
    </source>
</evidence>
<evidence type="ECO:0000313" key="3">
    <source>
        <dbReference type="EMBL" id="MDC7960255.1"/>
    </source>
</evidence>
<dbReference type="EMBL" id="JAQNZF010000017">
    <property type="protein sequence ID" value="MDC2743323.1"/>
    <property type="molecule type" value="Genomic_DNA"/>
</dbReference>
<evidence type="ECO:0000313" key="4">
    <source>
        <dbReference type="EMBL" id="SDB76522.1"/>
    </source>
</evidence>
<dbReference type="GeneID" id="82177898"/>
<dbReference type="Proteomes" id="UP001214017">
    <property type="component" value="Unassembled WGS sequence"/>
</dbReference>
<name>A0A139L6T8_BACOV</name>
<reference evidence="4 5" key="1">
    <citation type="submission" date="2016-10" db="EMBL/GenBank/DDBJ databases">
        <authorList>
            <person name="de Groot N.N."/>
        </authorList>
    </citation>
    <scope>NUCLEOTIDE SEQUENCE [LARGE SCALE GENOMIC DNA]</scope>
    <source>
        <strain evidence="4 5">NLAE-zl-C500</strain>
    </source>
</reference>
<proteinExistence type="predicted"/>
<dbReference type="KEGG" id="boa:Bovatus_04653"/>
<reference evidence="2" key="2">
    <citation type="submission" date="2022-10" db="EMBL/GenBank/DDBJ databases">
        <title>Human gut microbiome strain richness.</title>
        <authorList>
            <person name="Chen-Liaw A."/>
        </authorList>
    </citation>
    <scope>NUCLEOTIDE SEQUENCE</scope>
    <source>
        <strain evidence="2">BSD2780120875st1_E1_BSD2780120875_150330</strain>
        <strain evidence="1">F7_m1001271B151109d0_201107</strain>
        <strain evidence="3">RTP21484st1_H8_RTP21484_190118</strain>
    </source>
</reference>
<sequence>MKKNANEKIMMLQYRIKRYQAMGNGAMCQTLNGKLQKLLSQQVAM</sequence>
<protein>
    <submittedName>
        <fullName evidence="2">Uncharacterized protein</fullName>
    </submittedName>
</protein>
<dbReference type="Proteomes" id="UP001219389">
    <property type="component" value="Unassembled WGS sequence"/>
</dbReference>
<accession>A0A139L6T8</accession>
<gene>
    <name evidence="1" type="ORF">PO240_00635</name>
    <name evidence="2" type="ORF">PO382_13935</name>
    <name evidence="3" type="ORF">PQ628_18795</name>
    <name evidence="4" type="ORF">SAMN05192581_100982</name>
</gene>
<evidence type="ECO:0000313" key="5">
    <source>
        <dbReference type="Proteomes" id="UP000183670"/>
    </source>
</evidence>
<dbReference type="EMBL" id="JAQQPO010000024">
    <property type="protein sequence ID" value="MDC7960255.1"/>
    <property type="molecule type" value="Genomic_DNA"/>
</dbReference>
<dbReference type="RefSeq" id="WP_004301914.1">
    <property type="nucleotide sequence ID" value="NZ_BAABYJ010000001.1"/>
</dbReference>
<organism evidence="2 6">
    <name type="scientific">Bacteroides ovatus</name>
    <dbReference type="NCBI Taxonomy" id="28116"/>
    <lineage>
        <taxon>Bacteria</taxon>
        <taxon>Pseudomonadati</taxon>
        <taxon>Bacteroidota</taxon>
        <taxon>Bacteroidia</taxon>
        <taxon>Bacteroidales</taxon>
        <taxon>Bacteroidaceae</taxon>
        <taxon>Bacteroides</taxon>
    </lineage>
</organism>
<evidence type="ECO:0000313" key="2">
    <source>
        <dbReference type="EMBL" id="MDC2743323.1"/>
    </source>
</evidence>